<proteinExistence type="predicted"/>
<keyword evidence="1" id="KW-0472">Membrane</keyword>
<dbReference type="EMBL" id="JAULSN010000005">
    <property type="protein sequence ID" value="KAK3370781.1"/>
    <property type="molecule type" value="Genomic_DNA"/>
</dbReference>
<keyword evidence="1" id="KW-0812">Transmembrane</keyword>
<feature type="transmembrane region" description="Helical" evidence="1">
    <location>
        <begin position="177"/>
        <end position="201"/>
    </location>
</feature>
<comment type="caution">
    <text evidence="2">The sequence shown here is derived from an EMBL/GenBank/DDBJ whole genome shotgun (WGS) entry which is preliminary data.</text>
</comment>
<evidence type="ECO:0000256" key="1">
    <source>
        <dbReference type="SAM" id="Phobius"/>
    </source>
</evidence>
<name>A0AAE0N4T4_9PEZI</name>
<keyword evidence="3" id="KW-1185">Reference proteome</keyword>
<dbReference type="AlphaFoldDB" id="A0AAE0N4T4"/>
<gene>
    <name evidence="2" type="ORF">B0T24DRAFT_594676</name>
</gene>
<keyword evidence="1" id="KW-1133">Transmembrane helix</keyword>
<evidence type="ECO:0000313" key="3">
    <source>
        <dbReference type="Proteomes" id="UP001287356"/>
    </source>
</evidence>
<feature type="transmembrane region" description="Helical" evidence="1">
    <location>
        <begin position="45"/>
        <end position="64"/>
    </location>
</feature>
<organism evidence="2 3">
    <name type="scientific">Lasiosphaeria ovina</name>
    <dbReference type="NCBI Taxonomy" id="92902"/>
    <lineage>
        <taxon>Eukaryota</taxon>
        <taxon>Fungi</taxon>
        <taxon>Dikarya</taxon>
        <taxon>Ascomycota</taxon>
        <taxon>Pezizomycotina</taxon>
        <taxon>Sordariomycetes</taxon>
        <taxon>Sordariomycetidae</taxon>
        <taxon>Sordariales</taxon>
        <taxon>Lasiosphaeriaceae</taxon>
        <taxon>Lasiosphaeria</taxon>
    </lineage>
</organism>
<feature type="transmembrane region" description="Helical" evidence="1">
    <location>
        <begin position="221"/>
        <end position="242"/>
    </location>
</feature>
<reference evidence="2" key="2">
    <citation type="submission" date="2023-06" db="EMBL/GenBank/DDBJ databases">
        <authorList>
            <consortium name="Lawrence Berkeley National Laboratory"/>
            <person name="Haridas S."/>
            <person name="Hensen N."/>
            <person name="Bonometti L."/>
            <person name="Westerberg I."/>
            <person name="Brannstrom I.O."/>
            <person name="Guillou S."/>
            <person name="Cros-Aarteil S."/>
            <person name="Calhoun S."/>
            <person name="Kuo A."/>
            <person name="Mondo S."/>
            <person name="Pangilinan J."/>
            <person name="Riley R."/>
            <person name="Labutti K."/>
            <person name="Andreopoulos B."/>
            <person name="Lipzen A."/>
            <person name="Chen C."/>
            <person name="Yanf M."/>
            <person name="Daum C."/>
            <person name="Ng V."/>
            <person name="Clum A."/>
            <person name="Steindorff A."/>
            <person name="Ohm R."/>
            <person name="Martin F."/>
            <person name="Silar P."/>
            <person name="Natvig D."/>
            <person name="Lalanne C."/>
            <person name="Gautier V."/>
            <person name="Ament-Velasquez S.L."/>
            <person name="Kruys A."/>
            <person name="Hutchinson M.I."/>
            <person name="Powell A.J."/>
            <person name="Barry K."/>
            <person name="Miller A.N."/>
            <person name="Grigoriev I.V."/>
            <person name="Debuchy R."/>
            <person name="Gladieux P."/>
            <person name="Thoren M.H."/>
            <person name="Johannesson H."/>
        </authorList>
    </citation>
    <scope>NUCLEOTIDE SEQUENCE</scope>
    <source>
        <strain evidence="2">CBS 958.72</strain>
    </source>
</reference>
<accession>A0AAE0N4T4</accession>
<protein>
    <submittedName>
        <fullName evidence="2">Uncharacterized protein</fullName>
    </submittedName>
</protein>
<sequence length="260" mass="29109">MLPAPMRLVFVVGFLLIQLKFKPQKNSNHNKNPANDQMDWVDIRLARGFLAIFLMEFVLAISTFRHAREVQKDMNPQCSVNIDGDLAGVGVRSALWVQQGLMWLLVISGAALIRPRKTACKEFATGLVIAHLSLAIAVVVQMQQQTLSPLDAAVGTMMLDAQNLGVSVALSSRDMLAARWAVVVVSISQFLGLVVIGVIMARFDDGLFAAPNCNCFSFFWWVWKSTCVAVSAIEHPIFWIYYASRWLLAMRNWHFSISYM</sequence>
<reference evidence="2" key="1">
    <citation type="journal article" date="2023" name="Mol. Phylogenet. Evol.">
        <title>Genome-scale phylogeny and comparative genomics of the fungal order Sordariales.</title>
        <authorList>
            <person name="Hensen N."/>
            <person name="Bonometti L."/>
            <person name="Westerberg I."/>
            <person name="Brannstrom I.O."/>
            <person name="Guillou S."/>
            <person name="Cros-Aarteil S."/>
            <person name="Calhoun S."/>
            <person name="Haridas S."/>
            <person name="Kuo A."/>
            <person name="Mondo S."/>
            <person name="Pangilinan J."/>
            <person name="Riley R."/>
            <person name="LaButti K."/>
            <person name="Andreopoulos B."/>
            <person name="Lipzen A."/>
            <person name="Chen C."/>
            <person name="Yan M."/>
            <person name="Daum C."/>
            <person name="Ng V."/>
            <person name="Clum A."/>
            <person name="Steindorff A."/>
            <person name="Ohm R.A."/>
            <person name="Martin F."/>
            <person name="Silar P."/>
            <person name="Natvig D.O."/>
            <person name="Lalanne C."/>
            <person name="Gautier V."/>
            <person name="Ament-Velasquez S.L."/>
            <person name="Kruys A."/>
            <person name="Hutchinson M.I."/>
            <person name="Powell A.J."/>
            <person name="Barry K."/>
            <person name="Miller A.N."/>
            <person name="Grigoriev I.V."/>
            <person name="Debuchy R."/>
            <person name="Gladieux P."/>
            <person name="Hiltunen Thoren M."/>
            <person name="Johannesson H."/>
        </authorList>
    </citation>
    <scope>NUCLEOTIDE SEQUENCE</scope>
    <source>
        <strain evidence="2">CBS 958.72</strain>
    </source>
</reference>
<dbReference type="Proteomes" id="UP001287356">
    <property type="component" value="Unassembled WGS sequence"/>
</dbReference>
<evidence type="ECO:0000313" key="2">
    <source>
        <dbReference type="EMBL" id="KAK3370781.1"/>
    </source>
</evidence>